<dbReference type="AlphaFoldDB" id="A0A2P4YJT5"/>
<dbReference type="OrthoDB" id="63324at2759"/>
<dbReference type="Pfam" id="PF13516">
    <property type="entry name" value="LRR_6"/>
    <property type="match status" value="7"/>
</dbReference>
<evidence type="ECO:0000313" key="1">
    <source>
        <dbReference type="EMBL" id="POM78077.1"/>
    </source>
</evidence>
<gene>
    <name evidence="1" type="ORF">PHPALM_4439</name>
</gene>
<accession>A0A2P4YJT5</accession>
<comment type="caution">
    <text evidence="1">The sequence shown here is derived from an EMBL/GenBank/DDBJ whole genome shotgun (WGS) entry which is preliminary data.</text>
</comment>
<dbReference type="EMBL" id="NCKW01002172">
    <property type="protein sequence ID" value="POM78077.1"/>
    <property type="molecule type" value="Genomic_DNA"/>
</dbReference>
<dbReference type="InterPro" id="IPR001611">
    <property type="entry name" value="Leu-rich_rpt"/>
</dbReference>
<evidence type="ECO:0008006" key="3">
    <source>
        <dbReference type="Google" id="ProtNLM"/>
    </source>
</evidence>
<organism evidence="1 2">
    <name type="scientific">Phytophthora palmivora</name>
    <dbReference type="NCBI Taxonomy" id="4796"/>
    <lineage>
        <taxon>Eukaryota</taxon>
        <taxon>Sar</taxon>
        <taxon>Stramenopiles</taxon>
        <taxon>Oomycota</taxon>
        <taxon>Peronosporomycetes</taxon>
        <taxon>Peronosporales</taxon>
        <taxon>Peronosporaceae</taxon>
        <taxon>Phytophthora</taxon>
    </lineage>
</organism>
<dbReference type="SUPFAM" id="SSF52047">
    <property type="entry name" value="RNI-like"/>
    <property type="match status" value="1"/>
</dbReference>
<dbReference type="InterPro" id="IPR032675">
    <property type="entry name" value="LRR_dom_sf"/>
</dbReference>
<dbReference type="InterPro" id="IPR052394">
    <property type="entry name" value="LRR-containing"/>
</dbReference>
<protein>
    <recommendedName>
        <fullName evidence="3">Myosin-like protein</fullName>
    </recommendedName>
</protein>
<proteinExistence type="predicted"/>
<dbReference type="Proteomes" id="UP000237271">
    <property type="component" value="Unassembled WGS sequence"/>
</dbReference>
<dbReference type="Gene3D" id="3.80.10.10">
    <property type="entry name" value="Ribonuclease Inhibitor"/>
    <property type="match status" value="5"/>
</dbReference>
<keyword evidence="2" id="KW-1185">Reference proteome</keyword>
<name>A0A2P4YJT5_9STRA</name>
<sequence>MIGDCGAASLAFVMDQTPVLQILDLEENQIGQDGIISFFHAINGMIAPFSLRYLHLGGNLFSSNLVLEQIHTKLHEKVIETQLMAGLPTTPALNFSGNRVKRDILLECCLIDHYVHIVTQTLRASSKWESLELLDLSGNEIGEKGAYEIGLFLALQPVLRVLNLANNLITDKAIMGLAAGIEPNAKLQELLLDQNQITDAGAKQLYLKAFKANQQRRIRLSVGNPLTPECKVMLASISQAHDLRKRFAKEFATQEKLEFSRMTLRQYGAAAIAEELMATPGSRCRYLDFSRNNLGDEGAQAVATLLRRYPNLEELDVSFNDIGDEGAIALADALAQNSTLLSFSLLGDEGAQAVATLLRRYPNLEELDVSFNDIGDEGAIALADALAQNSTLLSFSLHSVLEGSRTKPKLQEKGLCYLAKAIQGHKTLVKLDLRNNITSPAVIRAFVEMLRHNQGIQKFNGTSSSVFLSRYDG</sequence>
<evidence type="ECO:0000313" key="2">
    <source>
        <dbReference type="Proteomes" id="UP000237271"/>
    </source>
</evidence>
<dbReference type="SMART" id="SM00368">
    <property type="entry name" value="LRR_RI"/>
    <property type="match status" value="9"/>
</dbReference>
<dbReference type="PANTHER" id="PTHR24114:SF2">
    <property type="entry name" value="F-BOX DOMAIN-CONTAINING PROTEIN-RELATED"/>
    <property type="match status" value="1"/>
</dbReference>
<dbReference type="PANTHER" id="PTHR24114">
    <property type="entry name" value="LEUCINE RICH REPEAT FAMILY PROTEIN"/>
    <property type="match status" value="1"/>
</dbReference>
<reference evidence="1 2" key="1">
    <citation type="journal article" date="2017" name="Genome Biol. Evol.">
        <title>Phytophthora megakarya and P. palmivora, closely related causal agents of cacao black pod rot, underwent increases in genome sizes and gene numbers by different mechanisms.</title>
        <authorList>
            <person name="Ali S.S."/>
            <person name="Shao J."/>
            <person name="Lary D.J."/>
            <person name="Kronmiller B."/>
            <person name="Shen D."/>
            <person name="Strem M.D."/>
            <person name="Amoako-Attah I."/>
            <person name="Akrofi A.Y."/>
            <person name="Begoude B.A."/>
            <person name="Ten Hoopen G.M."/>
            <person name="Coulibaly K."/>
            <person name="Kebe B.I."/>
            <person name="Melnick R.L."/>
            <person name="Guiltinan M.J."/>
            <person name="Tyler B.M."/>
            <person name="Meinhardt L.W."/>
            <person name="Bailey B.A."/>
        </authorList>
    </citation>
    <scope>NUCLEOTIDE SEQUENCE [LARGE SCALE GENOMIC DNA]</scope>
    <source>
        <strain evidence="2">sbr112.9</strain>
    </source>
</reference>